<dbReference type="InterPro" id="IPR036047">
    <property type="entry name" value="F-box-like_dom_sf"/>
</dbReference>
<evidence type="ECO:0000313" key="3">
    <source>
        <dbReference type="Proteomes" id="UP001153555"/>
    </source>
</evidence>
<name>A0A9N7NLU7_STRHE</name>
<dbReference type="Proteomes" id="UP001153555">
    <property type="component" value="Unassembled WGS sequence"/>
</dbReference>
<evidence type="ECO:0000259" key="1">
    <source>
        <dbReference type="Pfam" id="PF24758"/>
    </source>
</evidence>
<dbReference type="EMBL" id="CACSLK010027832">
    <property type="protein sequence ID" value="CAA0831511.1"/>
    <property type="molecule type" value="Genomic_DNA"/>
</dbReference>
<comment type="caution">
    <text evidence="2">The sequence shown here is derived from an EMBL/GenBank/DDBJ whole genome shotgun (WGS) entry which is preliminary data.</text>
</comment>
<dbReference type="OrthoDB" id="813282at2759"/>
<dbReference type="InterPro" id="IPR050232">
    <property type="entry name" value="FBL13/AtMIF1-like"/>
</dbReference>
<dbReference type="SUPFAM" id="SSF81383">
    <property type="entry name" value="F-box domain"/>
    <property type="match status" value="1"/>
</dbReference>
<dbReference type="InterPro" id="IPR032675">
    <property type="entry name" value="LRR_dom_sf"/>
</dbReference>
<organism evidence="2 3">
    <name type="scientific">Striga hermonthica</name>
    <name type="common">Purple witchweed</name>
    <name type="synonym">Buchnera hermonthica</name>
    <dbReference type="NCBI Taxonomy" id="68872"/>
    <lineage>
        <taxon>Eukaryota</taxon>
        <taxon>Viridiplantae</taxon>
        <taxon>Streptophyta</taxon>
        <taxon>Embryophyta</taxon>
        <taxon>Tracheophyta</taxon>
        <taxon>Spermatophyta</taxon>
        <taxon>Magnoliopsida</taxon>
        <taxon>eudicotyledons</taxon>
        <taxon>Gunneridae</taxon>
        <taxon>Pentapetalae</taxon>
        <taxon>asterids</taxon>
        <taxon>lamiids</taxon>
        <taxon>Lamiales</taxon>
        <taxon>Orobanchaceae</taxon>
        <taxon>Buchnereae</taxon>
        <taxon>Striga</taxon>
    </lineage>
</organism>
<proteinExistence type="predicted"/>
<sequence length="328" mass="38437">MWRESQESPRFWKFQTTKWKVPEAFGWRAKHGLDRQAQQLAGRCHCHILSFLPTKHSVATSVLGKRWRVLWAHVPCLHFEGFDFEKEGTQASNNFRKEKTQAWDIIHRVILRHKAKRIDTLTLYIDCNEYQLETLITTVIDHSIQNIYLELDLEIFPRYLFNCKTIADLKLDNCCASLSALNNVSLPSLKKLYVYNLICEKDDALPYFLSGCPLLEELNMRFIFVEENMYVSCINISSPTIKMLQLYFDYINGILEYRMIINSPAFRYLKVDGYDLECITIPITMISLVQADIHLENYTFLHLKTNYNSTVAKFLHSMCYVKCLKISG</sequence>
<dbReference type="InterPro" id="IPR055411">
    <property type="entry name" value="LRR_FXL15/At3g58940/PEG3-like"/>
</dbReference>
<accession>A0A9N7NLU7</accession>
<keyword evidence="3" id="KW-1185">Reference proteome</keyword>
<evidence type="ECO:0000313" key="2">
    <source>
        <dbReference type="EMBL" id="CAA0831511.1"/>
    </source>
</evidence>
<dbReference type="Gene3D" id="3.80.10.10">
    <property type="entry name" value="Ribonuclease Inhibitor"/>
    <property type="match status" value="1"/>
</dbReference>
<reference evidence="2" key="1">
    <citation type="submission" date="2019-12" db="EMBL/GenBank/DDBJ databases">
        <authorList>
            <person name="Scholes J."/>
        </authorList>
    </citation>
    <scope>NUCLEOTIDE SEQUENCE</scope>
</reference>
<dbReference type="Pfam" id="PF24758">
    <property type="entry name" value="LRR_At5g56370"/>
    <property type="match status" value="1"/>
</dbReference>
<gene>
    <name evidence="2" type="ORF">SHERM_26860</name>
</gene>
<feature type="domain" description="F-box/LRR-repeat protein 15/At3g58940/PEG3-like LRR" evidence="1">
    <location>
        <begin position="150"/>
        <end position="250"/>
    </location>
</feature>
<dbReference type="PANTHER" id="PTHR31900">
    <property type="entry name" value="F-BOX/RNI SUPERFAMILY PROTEIN-RELATED"/>
    <property type="match status" value="1"/>
</dbReference>
<dbReference type="SUPFAM" id="SSF52058">
    <property type="entry name" value="L domain-like"/>
    <property type="match status" value="1"/>
</dbReference>
<protein>
    <submittedName>
        <fullName evidence="2">F-box/LRR-repeat protein</fullName>
    </submittedName>
</protein>
<dbReference type="PANTHER" id="PTHR31900:SF34">
    <property type="entry name" value="EMB|CAB62440.1-RELATED"/>
    <property type="match status" value="1"/>
</dbReference>
<dbReference type="AlphaFoldDB" id="A0A9N7NLU7"/>